<accession>A0ABQ5CEW6</accession>
<sequence length="780" mass="86525">MATYDHLRIPITDIKSVLTQKALKIFCETFLIPDEVHPTLPSPNQTIHEMPTGKIAAKVSHFEILCRIYGFEPTVGLFCCFYVNSKNKDWMSLSKRSGVSKDPFPKPSEYDAGHYATLVAYPALFHKYPKPFLCLVGLSRYYTLDENTYPEFLHDNDQEMDLLSFIRTANPTKVKIGERHRTKGEPKLLDTIVGRVVPLLPVAPACTEGELEASVDKLFDEGGSGNQIEQGDSAAGGEDTDIQLVSKRVGTVAEDVALLQPRRQKKRKTVVISAGEPSYPSKKLREDHGTPSGTSVAGKSMPAVQRLLLGRAPQRFVISSDSSHHSGTHVADTEVDSLIRSSALTMTTITTVTATVDAATVVKETPAKPSLFAVGSSSAGGTNPTPGGFSDLTGSDFLVGGVHTVIDLDSNLQKVYVLQWSVTNGSRLDDGRICRNMVNTFAPPNFFASIREMEHDQLFTEFNVGAARQISLSTEVRMHAEYNIREKRMMKSMVDEQAEAAEAIRLRVEASKFEVVEKSLRYEAQVLKEHHITLEREKSELEVKVANLAALVKVREQEVADFDVVVTFVRSQNDNLVDQVHGLETSSARLQEKVTVYEDCMGQLERFQDERMKVVNDKFDKLYTDFVEMSLHLEERFYPHLLTTIFGHRWLLTHGIDDTLAERLGLTESQPHIDQLMVPIHHSPDQRFIGAYTLSLSLDVSSSRVWKIKDNIANHRSALHDVFVPLSEPLSITDLTGMEGTSSVIPATADTTMALSVTFASASSIHPISTDDYKVVNADG</sequence>
<dbReference type="Proteomes" id="UP001151760">
    <property type="component" value="Unassembled WGS sequence"/>
</dbReference>
<name>A0ABQ5CEW6_9ASTR</name>
<organism evidence="4 5">
    <name type="scientific">Tanacetum coccineum</name>
    <dbReference type="NCBI Taxonomy" id="301880"/>
    <lineage>
        <taxon>Eukaryota</taxon>
        <taxon>Viridiplantae</taxon>
        <taxon>Streptophyta</taxon>
        <taxon>Embryophyta</taxon>
        <taxon>Tracheophyta</taxon>
        <taxon>Spermatophyta</taxon>
        <taxon>Magnoliopsida</taxon>
        <taxon>eudicotyledons</taxon>
        <taxon>Gunneridae</taxon>
        <taxon>Pentapetalae</taxon>
        <taxon>asterids</taxon>
        <taxon>campanulids</taxon>
        <taxon>Asterales</taxon>
        <taxon>Asteraceae</taxon>
        <taxon>Asteroideae</taxon>
        <taxon>Anthemideae</taxon>
        <taxon>Anthemidinae</taxon>
        <taxon>Tanacetum</taxon>
    </lineage>
</organism>
<keyword evidence="5" id="KW-1185">Reference proteome</keyword>
<keyword evidence="1" id="KW-0175">Coiled coil</keyword>
<dbReference type="PROSITE" id="PS50006">
    <property type="entry name" value="FHA_DOMAIN"/>
    <property type="match status" value="1"/>
</dbReference>
<gene>
    <name evidence="4" type="ORF">Tco_0894699</name>
</gene>
<dbReference type="InterPro" id="IPR000253">
    <property type="entry name" value="FHA_dom"/>
</dbReference>
<feature type="region of interest" description="Disordered" evidence="2">
    <location>
        <begin position="219"/>
        <end position="238"/>
    </location>
</feature>
<protein>
    <submittedName>
        <fullName evidence="4">Gypsy type transposase</fullName>
    </submittedName>
</protein>
<proteinExistence type="predicted"/>
<evidence type="ECO:0000256" key="2">
    <source>
        <dbReference type="SAM" id="MobiDB-lite"/>
    </source>
</evidence>
<reference evidence="4" key="2">
    <citation type="submission" date="2022-01" db="EMBL/GenBank/DDBJ databases">
        <authorList>
            <person name="Yamashiro T."/>
            <person name="Shiraishi A."/>
            <person name="Satake H."/>
            <person name="Nakayama K."/>
        </authorList>
    </citation>
    <scope>NUCLEOTIDE SEQUENCE</scope>
</reference>
<evidence type="ECO:0000313" key="4">
    <source>
        <dbReference type="EMBL" id="GJT24762.1"/>
    </source>
</evidence>
<feature type="region of interest" description="Disordered" evidence="2">
    <location>
        <begin position="266"/>
        <end position="298"/>
    </location>
</feature>
<evidence type="ECO:0000259" key="3">
    <source>
        <dbReference type="PROSITE" id="PS50006"/>
    </source>
</evidence>
<feature type="coiled-coil region" evidence="1">
    <location>
        <begin position="524"/>
        <end position="593"/>
    </location>
</feature>
<evidence type="ECO:0000256" key="1">
    <source>
        <dbReference type="SAM" id="Coils"/>
    </source>
</evidence>
<feature type="domain" description="FHA" evidence="3">
    <location>
        <begin position="372"/>
        <end position="433"/>
    </location>
</feature>
<comment type="caution">
    <text evidence="4">The sequence shown here is derived from an EMBL/GenBank/DDBJ whole genome shotgun (WGS) entry which is preliminary data.</text>
</comment>
<dbReference type="EMBL" id="BQNB010014161">
    <property type="protein sequence ID" value="GJT24762.1"/>
    <property type="molecule type" value="Genomic_DNA"/>
</dbReference>
<evidence type="ECO:0000313" key="5">
    <source>
        <dbReference type="Proteomes" id="UP001151760"/>
    </source>
</evidence>
<reference evidence="4" key="1">
    <citation type="journal article" date="2022" name="Int. J. Mol. Sci.">
        <title>Draft Genome of Tanacetum Coccineum: Genomic Comparison of Closely Related Tanacetum-Family Plants.</title>
        <authorList>
            <person name="Yamashiro T."/>
            <person name="Shiraishi A."/>
            <person name="Nakayama K."/>
            <person name="Satake H."/>
        </authorList>
    </citation>
    <scope>NUCLEOTIDE SEQUENCE</scope>
</reference>